<gene>
    <name evidence="8" type="ORF">GH714_037323</name>
</gene>
<feature type="repeat" description="PPR" evidence="6">
    <location>
        <begin position="620"/>
        <end position="654"/>
    </location>
</feature>
<dbReference type="InterPro" id="IPR011990">
    <property type="entry name" value="TPR-like_helical_dom_sf"/>
</dbReference>
<evidence type="ECO:0000256" key="3">
    <source>
        <dbReference type="ARBA" id="ARBA00023125"/>
    </source>
</evidence>
<protein>
    <recommendedName>
        <fullName evidence="7">RWP-RK domain-containing protein</fullName>
    </recommendedName>
</protein>
<dbReference type="PROSITE" id="PS51375">
    <property type="entry name" value="PPR"/>
    <property type="match status" value="7"/>
</dbReference>
<dbReference type="Gene3D" id="1.25.40.10">
    <property type="entry name" value="Tetratricopeptide repeat domain"/>
    <property type="match status" value="3"/>
</dbReference>
<feature type="repeat" description="PPR" evidence="6">
    <location>
        <begin position="759"/>
        <end position="793"/>
    </location>
</feature>
<feature type="repeat" description="PPR" evidence="6">
    <location>
        <begin position="724"/>
        <end position="758"/>
    </location>
</feature>
<dbReference type="SUPFAM" id="SSF81901">
    <property type="entry name" value="HCP-like"/>
    <property type="match status" value="1"/>
</dbReference>
<dbReference type="NCBIfam" id="TIGR00756">
    <property type="entry name" value="PPR"/>
    <property type="match status" value="7"/>
</dbReference>
<reference evidence="8 9" key="1">
    <citation type="journal article" date="2020" name="Mol. Plant">
        <title>The Chromosome-Based Rubber Tree Genome Provides New Insights into Spurge Genome Evolution and Rubber Biosynthesis.</title>
        <authorList>
            <person name="Liu J."/>
            <person name="Shi C."/>
            <person name="Shi C.C."/>
            <person name="Li W."/>
            <person name="Zhang Q.J."/>
            <person name="Zhang Y."/>
            <person name="Li K."/>
            <person name="Lu H.F."/>
            <person name="Shi C."/>
            <person name="Zhu S.T."/>
            <person name="Xiao Z.Y."/>
            <person name="Nan H."/>
            <person name="Yue Y."/>
            <person name="Zhu X.G."/>
            <person name="Wu Y."/>
            <person name="Hong X.N."/>
            <person name="Fan G.Y."/>
            <person name="Tong Y."/>
            <person name="Zhang D."/>
            <person name="Mao C.L."/>
            <person name="Liu Y.L."/>
            <person name="Hao S.J."/>
            <person name="Liu W.Q."/>
            <person name="Lv M.Q."/>
            <person name="Zhang H.B."/>
            <person name="Liu Y."/>
            <person name="Hu-Tang G.R."/>
            <person name="Wang J.P."/>
            <person name="Wang J.H."/>
            <person name="Sun Y.H."/>
            <person name="Ni S.B."/>
            <person name="Chen W.B."/>
            <person name="Zhang X.C."/>
            <person name="Jiao Y.N."/>
            <person name="Eichler E.E."/>
            <person name="Li G.H."/>
            <person name="Liu X."/>
            <person name="Gao L.Z."/>
        </authorList>
    </citation>
    <scope>NUCLEOTIDE SEQUENCE [LARGE SCALE GENOMIC DNA]</scope>
    <source>
        <strain evidence="9">cv. GT1</strain>
        <tissue evidence="8">Leaf</tissue>
    </source>
</reference>
<feature type="repeat" description="PPR" evidence="6">
    <location>
        <begin position="689"/>
        <end position="723"/>
    </location>
</feature>
<dbReference type="Pfam" id="PF13041">
    <property type="entry name" value="PPR_2"/>
    <property type="match status" value="3"/>
</dbReference>
<evidence type="ECO:0000256" key="6">
    <source>
        <dbReference type="PROSITE-ProRule" id="PRU00708"/>
    </source>
</evidence>
<evidence type="ECO:0000256" key="2">
    <source>
        <dbReference type="ARBA" id="ARBA00023015"/>
    </source>
</evidence>
<keyword evidence="5" id="KW-0539">Nucleus</keyword>
<dbReference type="InterPro" id="IPR002885">
    <property type="entry name" value="PPR_rpt"/>
</dbReference>
<dbReference type="Proteomes" id="UP000467840">
    <property type="component" value="Chromosome 3"/>
</dbReference>
<keyword evidence="4" id="KW-0804">Transcription</keyword>
<evidence type="ECO:0000256" key="5">
    <source>
        <dbReference type="ARBA" id="ARBA00023242"/>
    </source>
</evidence>
<feature type="repeat" description="PPR" evidence="6">
    <location>
        <begin position="584"/>
        <end position="619"/>
    </location>
</feature>
<keyword evidence="3" id="KW-0238">DNA-binding</keyword>
<feature type="repeat" description="PPR" evidence="6">
    <location>
        <begin position="794"/>
        <end position="829"/>
    </location>
</feature>
<dbReference type="InterPro" id="IPR051222">
    <property type="entry name" value="PPR/CCM1_RNA-binding"/>
</dbReference>
<dbReference type="Pfam" id="PF12854">
    <property type="entry name" value="PPR_1"/>
    <property type="match status" value="2"/>
</dbReference>
<feature type="domain" description="RWP-RK" evidence="7">
    <location>
        <begin position="248"/>
        <end position="327"/>
    </location>
</feature>
<keyword evidence="9" id="KW-1185">Reference proteome</keyword>
<evidence type="ECO:0000313" key="8">
    <source>
        <dbReference type="EMBL" id="KAF2287068.1"/>
    </source>
</evidence>
<sequence>MALVVAVIGAALGGWINDAYGPKKATLIVDVVSVVGSTVMTSALDPYVFILGMADPQHTFPYHDPYDSPFNYEYLDFMTDSYPTLDNLPSGDVPTSLHPSSDNIADPNHCFDYPMIWDTGNQSNSGGQFLGEGNCTKRLEIHGRLGLICHAILESKNQVQDGSSVSRYHMFDFCKKSIDGVKQFLQQYCYDQTKAGYVMLQDPLSVFYEALCVGIEWDENLHNDASIYSGGHQANQTEGGNESLRSSKSILAQQRERTGKLTLKDFDPYFHLPIEEAARLMNICPTVVKKICRKYEKNWCIFKKKEMSTTLVCVKRVKQEAPEEWNESMPLPGDIIEGFAEDDADKRGDNTLKFRVNVVLERSSFLQRRFSFKAVNDDRHVAVLGDLTSEQWSELQEMSRRVMNVANGSYSKKGAKYNWKMKTDNYLPDKQTSVINSILFLPLQGEYCIEEKTQLTAKESIWGGQQSHDATIQIMQGIRLWFLPGVAEVALKMTLEPGEMRFGMDIKRTDESHHQQGFICVYSVAKDSAADRAGIRDLLFDEIVNDAVVKTDVSTYSIMIRGYCKTGMIENARKVFDEMACEPNVVSYNTMINGYCKKGDMDKAITIFYRLLESQDCLPDTVTYTTIIDGYCKKGEFDKAMKWMDEMKLRCCKPNLLTYNAIYGLCLRGNVDKAKKLMTQMRLNGLKENLATHMSILKGLCYAGRSDEAVNYFKEIIRKGMKPDAKAYGIVVNEYCKMRIPNKAISLLKEMQAKGINPSVGSFNVVLRTLMESGELDMAIFLLKQMRGMGCKPNFISYSMVIGGLCRAKGRMQDVEEILKDMLRNGIAIGATMCSSLVMGYCEDGNEQMAKQVLMKQLIRTM</sequence>
<accession>A0A6A6KGM8</accession>
<dbReference type="GO" id="GO:0003677">
    <property type="term" value="F:DNA binding"/>
    <property type="evidence" value="ECO:0007669"/>
    <property type="project" value="UniProtKB-KW"/>
</dbReference>
<dbReference type="Pfam" id="PF02042">
    <property type="entry name" value="RWP-RK"/>
    <property type="match status" value="1"/>
</dbReference>
<dbReference type="PANTHER" id="PTHR47942:SF16">
    <property type="entry name" value="PENTATRICOPEPTIDE REPEAT DOMAIN CONTAINING PROTEIN-RELATED"/>
    <property type="match status" value="1"/>
</dbReference>
<organism evidence="8 9">
    <name type="scientific">Hevea brasiliensis</name>
    <name type="common">Para rubber tree</name>
    <name type="synonym">Siphonia brasiliensis</name>
    <dbReference type="NCBI Taxonomy" id="3981"/>
    <lineage>
        <taxon>Eukaryota</taxon>
        <taxon>Viridiplantae</taxon>
        <taxon>Streptophyta</taxon>
        <taxon>Embryophyta</taxon>
        <taxon>Tracheophyta</taxon>
        <taxon>Spermatophyta</taxon>
        <taxon>Magnoliopsida</taxon>
        <taxon>eudicotyledons</taxon>
        <taxon>Gunneridae</taxon>
        <taxon>Pentapetalae</taxon>
        <taxon>rosids</taxon>
        <taxon>fabids</taxon>
        <taxon>Malpighiales</taxon>
        <taxon>Euphorbiaceae</taxon>
        <taxon>Crotonoideae</taxon>
        <taxon>Micrandreae</taxon>
        <taxon>Hevea</taxon>
    </lineage>
</organism>
<dbReference type="PROSITE" id="PS51519">
    <property type="entry name" value="RWP_RK"/>
    <property type="match status" value="1"/>
</dbReference>
<proteinExistence type="predicted"/>
<keyword evidence="1" id="KW-0677">Repeat</keyword>
<dbReference type="AlphaFoldDB" id="A0A6A6KGM8"/>
<comment type="caution">
    <text evidence="8">The sequence shown here is derived from an EMBL/GenBank/DDBJ whole genome shotgun (WGS) entry which is preliminary data.</text>
</comment>
<evidence type="ECO:0000256" key="4">
    <source>
        <dbReference type="ARBA" id="ARBA00023163"/>
    </source>
</evidence>
<dbReference type="InterPro" id="IPR003035">
    <property type="entry name" value="RWP-RK_dom"/>
</dbReference>
<keyword evidence="2" id="KW-0805">Transcription regulation</keyword>
<dbReference type="EMBL" id="JAAGAX010000017">
    <property type="protein sequence ID" value="KAF2287068.1"/>
    <property type="molecule type" value="Genomic_DNA"/>
</dbReference>
<name>A0A6A6KGM8_HEVBR</name>
<evidence type="ECO:0000259" key="7">
    <source>
        <dbReference type="PROSITE" id="PS51519"/>
    </source>
</evidence>
<feature type="repeat" description="PPR" evidence="6">
    <location>
        <begin position="552"/>
        <end position="582"/>
    </location>
</feature>
<evidence type="ECO:0000313" key="9">
    <source>
        <dbReference type="Proteomes" id="UP000467840"/>
    </source>
</evidence>
<evidence type="ECO:0000256" key="1">
    <source>
        <dbReference type="ARBA" id="ARBA00022737"/>
    </source>
</evidence>
<dbReference type="PANTHER" id="PTHR47942">
    <property type="entry name" value="TETRATRICOPEPTIDE REPEAT (TPR)-LIKE SUPERFAMILY PROTEIN-RELATED"/>
    <property type="match status" value="1"/>
</dbReference>